<feature type="region of interest" description="Disordered" evidence="1">
    <location>
        <begin position="1"/>
        <end position="152"/>
    </location>
</feature>
<protein>
    <submittedName>
        <fullName evidence="3">Uncharacterized protein</fullName>
    </submittedName>
</protein>
<evidence type="ECO:0000256" key="1">
    <source>
        <dbReference type="SAM" id="MobiDB-lite"/>
    </source>
</evidence>
<name>A0ABM4ZAR1_VULVU</name>
<dbReference type="RefSeq" id="XP_072599619.1">
    <property type="nucleotide sequence ID" value="XM_072743518.1"/>
</dbReference>
<proteinExistence type="predicted"/>
<organism evidence="2 3">
    <name type="scientific">Vulpes vulpes</name>
    <name type="common">Red fox</name>
    <dbReference type="NCBI Taxonomy" id="9627"/>
    <lineage>
        <taxon>Eukaryota</taxon>
        <taxon>Metazoa</taxon>
        <taxon>Chordata</taxon>
        <taxon>Craniata</taxon>
        <taxon>Vertebrata</taxon>
        <taxon>Euteleostomi</taxon>
        <taxon>Mammalia</taxon>
        <taxon>Eutheria</taxon>
        <taxon>Laurasiatheria</taxon>
        <taxon>Carnivora</taxon>
        <taxon>Caniformia</taxon>
        <taxon>Canidae</taxon>
        <taxon>Vulpes</taxon>
    </lineage>
</organism>
<dbReference type="GeneID" id="112927685"/>
<feature type="compositionally biased region" description="Basic residues" evidence="1">
    <location>
        <begin position="26"/>
        <end position="46"/>
    </location>
</feature>
<evidence type="ECO:0000313" key="2">
    <source>
        <dbReference type="Proteomes" id="UP001652641"/>
    </source>
</evidence>
<gene>
    <name evidence="3" type="primary">LOC112927685</name>
</gene>
<keyword evidence="2" id="KW-1185">Reference proteome</keyword>
<feature type="compositionally biased region" description="Gly residues" evidence="1">
    <location>
        <begin position="74"/>
        <end position="87"/>
    </location>
</feature>
<reference evidence="3" key="1">
    <citation type="submission" date="2025-08" db="UniProtKB">
        <authorList>
            <consortium name="RefSeq"/>
        </authorList>
    </citation>
    <scope>IDENTIFICATION</scope>
    <source>
        <tissue evidence="3">Cell line</tissue>
    </source>
</reference>
<accession>A0ABM4ZAR1</accession>
<dbReference type="Proteomes" id="UP001652641">
    <property type="component" value="Chromosome X"/>
</dbReference>
<evidence type="ECO:0000313" key="3">
    <source>
        <dbReference type="RefSeq" id="XP_072599619.1"/>
    </source>
</evidence>
<sequence>MANGLCARRPRRKCVSAEAHGGQGRRAVRAGVRRLRKLRPHSHSGGRRAGAARVGGRGQGAPGAARGRGRGRGRGLGARSKGGGGQEPGSRGRSSRGRRLGRAGSRGRAPDVRPGTAKTQLREGPPCSSLKDQSRSDSADSHSAGLLVHTGVPPDPRFCSPVLSVTRAKGGLIQNQLTLLLTWHQKINRTLALDQYAFYHLTSSQEGKSPSENIPGPLTYVRNYLWGSGIVPHADMQHSRWMTVLVINAGMEEKEASLPSLCSEMVHPESH</sequence>